<protein>
    <submittedName>
        <fullName evidence="1">Uncharacterized protein</fullName>
    </submittedName>
</protein>
<keyword evidence="2" id="KW-1185">Reference proteome</keyword>
<reference evidence="2" key="1">
    <citation type="submission" date="2017-01" db="EMBL/GenBank/DDBJ databases">
        <authorList>
            <person name="Varghese N."/>
            <person name="Submissions S."/>
        </authorList>
    </citation>
    <scope>NUCLEOTIDE SEQUENCE [LARGE SCALE GENOMIC DNA]</scope>
    <source>
        <strain evidence="2">DSM 16176</strain>
    </source>
</reference>
<evidence type="ECO:0000313" key="2">
    <source>
        <dbReference type="Proteomes" id="UP000186156"/>
    </source>
</evidence>
<organism evidence="1 2">
    <name type="scientific">Alicyclobacillus vulcanalis</name>
    <dbReference type="NCBI Taxonomy" id="252246"/>
    <lineage>
        <taxon>Bacteria</taxon>
        <taxon>Bacillati</taxon>
        <taxon>Bacillota</taxon>
        <taxon>Bacilli</taxon>
        <taxon>Bacillales</taxon>
        <taxon>Alicyclobacillaceae</taxon>
        <taxon>Alicyclobacillus</taxon>
    </lineage>
</organism>
<gene>
    <name evidence="1" type="ORF">SAMN05421799_1235</name>
</gene>
<evidence type="ECO:0000313" key="1">
    <source>
        <dbReference type="EMBL" id="SIT15041.1"/>
    </source>
</evidence>
<accession>A0A1N7PWS2</accession>
<dbReference type="Proteomes" id="UP000186156">
    <property type="component" value="Unassembled WGS sequence"/>
</dbReference>
<sequence>MKSETEPSVSLAPVHITISDEAYRLYSQYFNCGSADDERSVKSTRDAVERSTSYVVSRAQAAYSQAQAHANVFESTKA</sequence>
<dbReference type="AlphaFoldDB" id="A0A1N7PWS2"/>
<proteinExistence type="predicted"/>
<name>A0A1N7PWS2_9BACL</name>
<dbReference type="STRING" id="252246.SAMN05421799_1235"/>
<dbReference type="EMBL" id="FTOO01000023">
    <property type="protein sequence ID" value="SIT15041.1"/>
    <property type="molecule type" value="Genomic_DNA"/>
</dbReference>